<keyword evidence="2" id="KW-0812">Transmembrane</keyword>
<dbReference type="GeneID" id="108253747"/>
<evidence type="ECO:0000313" key="3">
    <source>
        <dbReference type="Proteomes" id="UP000079169"/>
    </source>
</evidence>
<keyword evidence="1" id="KW-0175">Coiled coil</keyword>
<dbReference type="AlphaFoldDB" id="A0A3Q0JEQ5"/>
<keyword evidence="2" id="KW-0472">Membrane</keyword>
<evidence type="ECO:0000256" key="1">
    <source>
        <dbReference type="SAM" id="Coils"/>
    </source>
</evidence>
<dbReference type="Proteomes" id="UP000079169">
    <property type="component" value="Unplaced"/>
</dbReference>
<proteinExistence type="predicted"/>
<keyword evidence="3" id="KW-1185">Reference proteome</keyword>
<feature type="coiled-coil region" evidence="1">
    <location>
        <begin position="46"/>
        <end position="73"/>
    </location>
</feature>
<evidence type="ECO:0000313" key="4">
    <source>
        <dbReference type="RefSeq" id="XP_026686941.1"/>
    </source>
</evidence>
<dbReference type="RefSeq" id="XP_026686941.1">
    <property type="nucleotide sequence ID" value="XM_026831140.1"/>
</dbReference>
<gene>
    <name evidence="4" type="primary">LOC108253747</name>
</gene>
<protein>
    <submittedName>
        <fullName evidence="4">Uncharacterized protein LOC108253747 isoform X2</fullName>
    </submittedName>
</protein>
<reference evidence="4" key="1">
    <citation type="submission" date="2025-08" db="UniProtKB">
        <authorList>
            <consortium name="RefSeq"/>
        </authorList>
    </citation>
    <scope>IDENTIFICATION</scope>
</reference>
<organism evidence="3 4">
    <name type="scientific">Diaphorina citri</name>
    <name type="common">Asian citrus psyllid</name>
    <dbReference type="NCBI Taxonomy" id="121845"/>
    <lineage>
        <taxon>Eukaryota</taxon>
        <taxon>Metazoa</taxon>
        <taxon>Ecdysozoa</taxon>
        <taxon>Arthropoda</taxon>
        <taxon>Hexapoda</taxon>
        <taxon>Insecta</taxon>
        <taxon>Pterygota</taxon>
        <taxon>Neoptera</taxon>
        <taxon>Paraneoptera</taxon>
        <taxon>Hemiptera</taxon>
        <taxon>Sternorrhyncha</taxon>
        <taxon>Psylloidea</taxon>
        <taxon>Psyllidae</taxon>
        <taxon>Diaphorininae</taxon>
        <taxon>Diaphorina</taxon>
    </lineage>
</organism>
<accession>A0A3Q0JEQ5</accession>
<keyword evidence="2" id="KW-1133">Transmembrane helix</keyword>
<feature type="transmembrane region" description="Helical" evidence="2">
    <location>
        <begin position="12"/>
        <end position="37"/>
    </location>
</feature>
<sequence>MCYKSVVRRFRGCLIQIYVSKWTLSVILISILIHYVVSLESEVNILLKAERALDRMFEKMKTLQKNKIFLRNKLYSTAYSANDLDDELAMMRIEVSNFPNHLLHSEIFKITKDIARRWGIFNENDIADMYVYSKNKDRSDKNVIMGFKTMTAKRKWLSEYKKLALRQGFKSLKGFQGVPVHGINSYDGYKRLNFNVKMLDHVSRYKAFLMSVCLGKAKTIHKSDKYRFWVNNSKIYGVYKNAGGVKGNQVKNFMIHCFDDVSREIT</sequence>
<evidence type="ECO:0000256" key="2">
    <source>
        <dbReference type="SAM" id="Phobius"/>
    </source>
</evidence>
<name>A0A3Q0JEQ5_DIACI</name>